<dbReference type="Proteomes" id="UP000748531">
    <property type="component" value="Unassembled WGS sequence"/>
</dbReference>
<name>A0A8J4SXH9_9TREM</name>
<sequence length="66" mass="7494">MERVYQSVRSFEQRSKCGYVPRTGGSIQLTSSIPENMSTTYLPIVTIINFPSGFNLVLPLQYKIHV</sequence>
<evidence type="ECO:0000313" key="2">
    <source>
        <dbReference type="Proteomes" id="UP000748531"/>
    </source>
</evidence>
<organism evidence="1 2">
    <name type="scientific">Paragonimus heterotremus</name>
    <dbReference type="NCBI Taxonomy" id="100268"/>
    <lineage>
        <taxon>Eukaryota</taxon>
        <taxon>Metazoa</taxon>
        <taxon>Spiralia</taxon>
        <taxon>Lophotrochozoa</taxon>
        <taxon>Platyhelminthes</taxon>
        <taxon>Trematoda</taxon>
        <taxon>Digenea</taxon>
        <taxon>Plagiorchiida</taxon>
        <taxon>Troglotremata</taxon>
        <taxon>Troglotrematidae</taxon>
        <taxon>Paragonimus</taxon>
    </lineage>
</organism>
<dbReference type="EMBL" id="LUCH01004248">
    <property type="protein sequence ID" value="KAF5399215.1"/>
    <property type="molecule type" value="Genomic_DNA"/>
</dbReference>
<reference evidence="1" key="1">
    <citation type="submission" date="2019-05" db="EMBL/GenBank/DDBJ databases">
        <title>Annotation for the trematode Paragonimus heterotremus.</title>
        <authorList>
            <person name="Choi Y.-J."/>
        </authorList>
    </citation>
    <scope>NUCLEOTIDE SEQUENCE</scope>
    <source>
        <strain evidence="1">LC</strain>
    </source>
</reference>
<evidence type="ECO:0000313" key="1">
    <source>
        <dbReference type="EMBL" id="KAF5399215.1"/>
    </source>
</evidence>
<accession>A0A8J4SXH9</accession>
<dbReference type="AlphaFoldDB" id="A0A8J4SXH9"/>
<protein>
    <submittedName>
        <fullName evidence="1">Uncharacterized protein</fullName>
    </submittedName>
</protein>
<comment type="caution">
    <text evidence="1">The sequence shown here is derived from an EMBL/GenBank/DDBJ whole genome shotgun (WGS) entry which is preliminary data.</text>
</comment>
<gene>
    <name evidence="1" type="ORF">PHET_07023</name>
</gene>
<keyword evidence="2" id="KW-1185">Reference proteome</keyword>
<proteinExistence type="predicted"/>